<dbReference type="PANTHER" id="PTHR44051:SF19">
    <property type="entry name" value="DISULFIDE-BOND OXIDOREDUCTASE YFCG"/>
    <property type="match status" value="1"/>
</dbReference>
<feature type="domain" description="GST N-terminal" evidence="2">
    <location>
        <begin position="1"/>
        <end position="87"/>
    </location>
</feature>
<proteinExistence type="inferred from homology"/>
<dbReference type="PROSITE" id="PS50405">
    <property type="entry name" value="GST_CTER"/>
    <property type="match status" value="1"/>
</dbReference>
<organism evidence="4 5">
    <name type="scientific">Parasphingorhabdus litoris</name>
    <dbReference type="NCBI Taxonomy" id="394733"/>
    <lineage>
        <taxon>Bacteria</taxon>
        <taxon>Pseudomonadati</taxon>
        <taxon>Pseudomonadota</taxon>
        <taxon>Alphaproteobacteria</taxon>
        <taxon>Sphingomonadales</taxon>
        <taxon>Sphingomonadaceae</taxon>
        <taxon>Parasphingorhabdus</taxon>
    </lineage>
</organism>
<dbReference type="CDD" id="cd10291">
    <property type="entry name" value="GST_C_YfcG_like"/>
    <property type="match status" value="1"/>
</dbReference>
<dbReference type="InterPro" id="IPR036249">
    <property type="entry name" value="Thioredoxin-like_sf"/>
</dbReference>
<comment type="similarity">
    <text evidence="1">Belongs to the GST superfamily.</text>
</comment>
<feature type="domain" description="GST C-terminal" evidence="3">
    <location>
        <begin position="90"/>
        <end position="220"/>
    </location>
</feature>
<dbReference type="PANTHER" id="PTHR44051">
    <property type="entry name" value="GLUTATHIONE S-TRANSFERASE-RELATED"/>
    <property type="match status" value="1"/>
</dbReference>
<dbReference type="Gene3D" id="1.20.1050.10">
    <property type="match status" value="1"/>
</dbReference>
<dbReference type="InterPro" id="IPR004045">
    <property type="entry name" value="Glutathione_S-Trfase_N"/>
</dbReference>
<dbReference type="InterPro" id="IPR004046">
    <property type="entry name" value="GST_C"/>
</dbReference>
<gene>
    <name evidence="4" type="ORF">GCM10009096_11670</name>
</gene>
<evidence type="ECO:0000259" key="3">
    <source>
        <dbReference type="PROSITE" id="PS50405"/>
    </source>
</evidence>
<dbReference type="CDD" id="cd03048">
    <property type="entry name" value="GST_N_Ure2p_like"/>
    <property type="match status" value="1"/>
</dbReference>
<dbReference type="Pfam" id="PF00043">
    <property type="entry name" value="GST_C"/>
    <property type="match status" value="1"/>
</dbReference>
<reference evidence="5" key="1">
    <citation type="journal article" date="2019" name="Int. J. Syst. Evol. Microbiol.">
        <title>The Global Catalogue of Microorganisms (GCM) 10K type strain sequencing project: providing services to taxonomists for standard genome sequencing and annotation.</title>
        <authorList>
            <consortium name="The Broad Institute Genomics Platform"/>
            <consortium name="The Broad Institute Genome Sequencing Center for Infectious Disease"/>
            <person name="Wu L."/>
            <person name="Ma J."/>
        </authorList>
    </citation>
    <scope>NUCLEOTIDE SEQUENCE [LARGE SCALE GENOMIC DNA]</scope>
    <source>
        <strain evidence="5">JCM 14162</strain>
    </source>
</reference>
<evidence type="ECO:0000313" key="4">
    <source>
        <dbReference type="EMBL" id="GAA0472232.1"/>
    </source>
</evidence>
<protein>
    <submittedName>
        <fullName evidence="4">Glutathione S-transferase N-terminal domain-containing protein</fullName>
    </submittedName>
</protein>
<dbReference type="Pfam" id="PF02798">
    <property type="entry name" value="GST_N"/>
    <property type="match status" value="1"/>
</dbReference>
<dbReference type="Gene3D" id="3.40.30.10">
    <property type="entry name" value="Glutaredoxin"/>
    <property type="match status" value="1"/>
</dbReference>
<dbReference type="SFLD" id="SFLDS00019">
    <property type="entry name" value="Glutathione_Transferase_(cytos"/>
    <property type="match status" value="1"/>
</dbReference>
<evidence type="ECO:0000313" key="5">
    <source>
        <dbReference type="Proteomes" id="UP001500713"/>
    </source>
</evidence>
<dbReference type="PROSITE" id="PS50404">
    <property type="entry name" value="GST_NTER"/>
    <property type="match status" value="1"/>
</dbReference>
<dbReference type="EMBL" id="BAAAEM010000002">
    <property type="protein sequence ID" value="GAA0472232.1"/>
    <property type="molecule type" value="Genomic_DNA"/>
</dbReference>
<sequence>MIDLYFAPTPNGWKISVMLEECGLDYQVKWVNIGAGEQFEPDFLAISPNNRIPAIVDHDPIEGDEPISVFETGAILLYLANKAEQFLPHDLPGQIAATEWLMWQMGGLGPMMGQHGHFKLYAPDRIAYATERYRNEVLRLFGVMDRRLAEHDYLAGSDYSIADMACFPWVQTYKRQEIDLADFASVKRWYEELKQREGLRRGMALGRDKINRNPQDDAEVRKTLFGIKE</sequence>
<name>A0ABP3K5X9_9SPHN</name>
<dbReference type="SFLD" id="SFLDG00358">
    <property type="entry name" value="Main_(cytGST)"/>
    <property type="match status" value="1"/>
</dbReference>
<dbReference type="SUPFAM" id="SSF47616">
    <property type="entry name" value="GST C-terminal domain-like"/>
    <property type="match status" value="1"/>
</dbReference>
<dbReference type="InterPro" id="IPR040079">
    <property type="entry name" value="Glutathione_S-Trfase"/>
</dbReference>
<dbReference type="InterPro" id="IPR036282">
    <property type="entry name" value="Glutathione-S-Trfase_C_sf"/>
</dbReference>
<accession>A0ABP3K5X9</accession>
<evidence type="ECO:0000259" key="2">
    <source>
        <dbReference type="PROSITE" id="PS50404"/>
    </source>
</evidence>
<dbReference type="SFLD" id="SFLDG01151">
    <property type="entry name" value="Main.2:_Nu-like"/>
    <property type="match status" value="1"/>
</dbReference>
<dbReference type="InterPro" id="IPR010987">
    <property type="entry name" value="Glutathione-S-Trfase_C-like"/>
</dbReference>
<dbReference type="SUPFAM" id="SSF52833">
    <property type="entry name" value="Thioredoxin-like"/>
    <property type="match status" value="1"/>
</dbReference>
<comment type="caution">
    <text evidence="4">The sequence shown here is derived from an EMBL/GenBank/DDBJ whole genome shotgun (WGS) entry which is preliminary data.</text>
</comment>
<evidence type="ECO:0000256" key="1">
    <source>
        <dbReference type="RuleBase" id="RU003494"/>
    </source>
</evidence>
<keyword evidence="5" id="KW-1185">Reference proteome</keyword>
<dbReference type="RefSeq" id="WP_229956290.1">
    <property type="nucleotide sequence ID" value="NZ_BAAAEM010000002.1"/>
</dbReference>
<dbReference type="Proteomes" id="UP001500713">
    <property type="component" value="Unassembled WGS sequence"/>
</dbReference>